<comment type="pathway">
    <text evidence="1 9">Cofactor biosynthesis; thiamine diphosphate biosynthesis; thiamine phosphate from 4-amino-2-methyl-5-diphosphomethylpyrimidine and 4-methyl-5-(2-phosphoethyl)-thiazole: step 1/1.</text>
</comment>
<evidence type="ECO:0000259" key="10">
    <source>
        <dbReference type="Pfam" id="PF02581"/>
    </source>
</evidence>
<dbReference type="GO" id="GO:0000287">
    <property type="term" value="F:magnesium ion binding"/>
    <property type="evidence" value="ECO:0007669"/>
    <property type="project" value="UniProtKB-UniRule"/>
</dbReference>
<feature type="binding site" evidence="9">
    <location>
        <position position="65"/>
    </location>
    <ligand>
        <name>Mg(2+)</name>
        <dbReference type="ChEBI" id="CHEBI:18420"/>
    </ligand>
</feature>
<dbReference type="EC" id="2.5.1.3" evidence="9"/>
<dbReference type="Pfam" id="PF02581">
    <property type="entry name" value="TMP-TENI"/>
    <property type="match status" value="1"/>
</dbReference>
<evidence type="ECO:0000256" key="4">
    <source>
        <dbReference type="ARBA" id="ARBA00022842"/>
    </source>
</evidence>
<dbReference type="InterPro" id="IPR034291">
    <property type="entry name" value="TMP_synthase"/>
</dbReference>
<evidence type="ECO:0000256" key="5">
    <source>
        <dbReference type="ARBA" id="ARBA00022977"/>
    </source>
</evidence>
<comment type="catalytic activity">
    <reaction evidence="7 9">
        <text>2-(2-carboxy-4-methylthiazol-5-yl)ethyl phosphate + 4-amino-2-methyl-5-(diphosphooxymethyl)pyrimidine + 2 H(+) = thiamine phosphate + CO2 + diphosphate</text>
        <dbReference type="Rhea" id="RHEA:47848"/>
        <dbReference type="ChEBI" id="CHEBI:15378"/>
        <dbReference type="ChEBI" id="CHEBI:16526"/>
        <dbReference type="ChEBI" id="CHEBI:33019"/>
        <dbReference type="ChEBI" id="CHEBI:37575"/>
        <dbReference type="ChEBI" id="CHEBI:57841"/>
        <dbReference type="ChEBI" id="CHEBI:62890"/>
        <dbReference type="EC" id="2.5.1.3"/>
    </reaction>
</comment>
<feature type="domain" description="Thiamine phosphate synthase/TenI" evidence="10">
    <location>
        <begin position="15"/>
        <end position="184"/>
    </location>
</feature>
<dbReference type="GO" id="GO:0004789">
    <property type="term" value="F:thiamine-phosphate diphosphorylase activity"/>
    <property type="evidence" value="ECO:0007669"/>
    <property type="project" value="UniProtKB-UniRule"/>
</dbReference>
<dbReference type="UniPathway" id="UPA00060">
    <property type="reaction ID" value="UER00141"/>
</dbReference>
<evidence type="ECO:0000256" key="3">
    <source>
        <dbReference type="ARBA" id="ARBA00022723"/>
    </source>
</evidence>
<evidence type="ECO:0000256" key="9">
    <source>
        <dbReference type="HAMAP-Rule" id="MF_00097"/>
    </source>
</evidence>
<name>A0A291QRM1_9BACT</name>
<feature type="binding site" evidence="9">
    <location>
        <position position="131"/>
    </location>
    <ligand>
        <name>4-amino-2-methyl-5-(diphosphooxymethyl)pyrimidine</name>
        <dbReference type="ChEBI" id="CHEBI:57841"/>
    </ligand>
</feature>
<keyword evidence="5 9" id="KW-0784">Thiamine biosynthesis</keyword>
<evidence type="ECO:0000313" key="11">
    <source>
        <dbReference type="EMBL" id="ATL46543.1"/>
    </source>
</evidence>
<keyword evidence="2 9" id="KW-0808">Transferase</keyword>
<comment type="cofactor">
    <cofactor evidence="9">
        <name>Mg(2+)</name>
        <dbReference type="ChEBI" id="CHEBI:18420"/>
    </cofactor>
    <text evidence="9">Binds 1 Mg(2+) ion per subunit.</text>
</comment>
<comment type="catalytic activity">
    <reaction evidence="6 9">
        <text>4-methyl-5-(2-phosphooxyethyl)-thiazole + 4-amino-2-methyl-5-(diphosphooxymethyl)pyrimidine + H(+) = thiamine phosphate + diphosphate</text>
        <dbReference type="Rhea" id="RHEA:22328"/>
        <dbReference type="ChEBI" id="CHEBI:15378"/>
        <dbReference type="ChEBI" id="CHEBI:33019"/>
        <dbReference type="ChEBI" id="CHEBI:37575"/>
        <dbReference type="ChEBI" id="CHEBI:57841"/>
        <dbReference type="ChEBI" id="CHEBI:58296"/>
        <dbReference type="EC" id="2.5.1.3"/>
    </reaction>
</comment>
<dbReference type="SUPFAM" id="SSF51391">
    <property type="entry name" value="Thiamin phosphate synthase"/>
    <property type="match status" value="1"/>
</dbReference>
<comment type="similarity">
    <text evidence="9">Belongs to the thiamine-phosphate synthase family.</text>
</comment>
<keyword evidence="4 9" id="KW-0460">Magnesium</keyword>
<dbReference type="GO" id="GO:0009229">
    <property type="term" value="P:thiamine diphosphate biosynthetic process"/>
    <property type="evidence" value="ECO:0007669"/>
    <property type="project" value="UniProtKB-UniRule"/>
</dbReference>
<feature type="binding site" evidence="9">
    <location>
        <begin position="32"/>
        <end position="36"/>
    </location>
    <ligand>
        <name>4-amino-2-methyl-5-(diphosphooxymethyl)pyrimidine</name>
        <dbReference type="ChEBI" id="CHEBI:57841"/>
    </ligand>
</feature>
<feature type="binding site" evidence="9">
    <location>
        <begin position="128"/>
        <end position="130"/>
    </location>
    <ligand>
        <name>2-[(2R,5Z)-2-carboxy-4-methylthiazol-5(2H)-ylidene]ethyl phosphate</name>
        <dbReference type="ChEBI" id="CHEBI:62899"/>
    </ligand>
</feature>
<feature type="binding site" evidence="9">
    <location>
        <position position="64"/>
    </location>
    <ligand>
        <name>4-amino-2-methyl-5-(diphosphooxymethyl)pyrimidine</name>
        <dbReference type="ChEBI" id="CHEBI:57841"/>
    </ligand>
</feature>
<keyword evidence="12" id="KW-1185">Reference proteome</keyword>
<dbReference type="CDD" id="cd00564">
    <property type="entry name" value="TMP_TenI"/>
    <property type="match status" value="1"/>
</dbReference>
<comment type="catalytic activity">
    <reaction evidence="8 9">
        <text>2-[(2R,5Z)-2-carboxy-4-methylthiazol-5(2H)-ylidene]ethyl phosphate + 4-amino-2-methyl-5-(diphosphooxymethyl)pyrimidine + 2 H(+) = thiamine phosphate + CO2 + diphosphate</text>
        <dbReference type="Rhea" id="RHEA:47844"/>
        <dbReference type="ChEBI" id="CHEBI:15378"/>
        <dbReference type="ChEBI" id="CHEBI:16526"/>
        <dbReference type="ChEBI" id="CHEBI:33019"/>
        <dbReference type="ChEBI" id="CHEBI:37575"/>
        <dbReference type="ChEBI" id="CHEBI:57841"/>
        <dbReference type="ChEBI" id="CHEBI:62899"/>
        <dbReference type="EC" id="2.5.1.3"/>
    </reaction>
</comment>
<dbReference type="GO" id="GO:0009228">
    <property type="term" value="P:thiamine biosynthetic process"/>
    <property type="evidence" value="ECO:0007669"/>
    <property type="project" value="UniProtKB-KW"/>
</dbReference>
<gene>
    <name evidence="9" type="primary">thiE</name>
    <name evidence="11" type="ORF">COR50_04765</name>
</gene>
<accession>A0A291QRM1</accession>
<dbReference type="PANTHER" id="PTHR20857">
    <property type="entry name" value="THIAMINE-PHOSPHATE PYROPHOSPHORYLASE"/>
    <property type="match status" value="1"/>
</dbReference>
<evidence type="ECO:0000256" key="1">
    <source>
        <dbReference type="ARBA" id="ARBA00005165"/>
    </source>
</evidence>
<dbReference type="InterPro" id="IPR013785">
    <property type="entry name" value="Aldolase_TIM"/>
</dbReference>
<dbReference type="Gene3D" id="3.20.20.70">
    <property type="entry name" value="Aldolase class I"/>
    <property type="match status" value="1"/>
</dbReference>
<keyword evidence="3 9" id="KW-0479">Metal-binding</keyword>
<dbReference type="HAMAP" id="MF_00097">
    <property type="entry name" value="TMP_synthase"/>
    <property type="match status" value="1"/>
</dbReference>
<dbReference type="InterPro" id="IPR036206">
    <property type="entry name" value="ThiamineP_synth_sf"/>
</dbReference>
<evidence type="ECO:0000256" key="6">
    <source>
        <dbReference type="ARBA" id="ARBA00047334"/>
    </source>
</evidence>
<dbReference type="PANTHER" id="PTHR20857:SF15">
    <property type="entry name" value="THIAMINE-PHOSPHATE SYNTHASE"/>
    <property type="match status" value="1"/>
</dbReference>
<dbReference type="AlphaFoldDB" id="A0A291QRM1"/>
<protein>
    <recommendedName>
        <fullName evidence="9">Thiamine-phosphate synthase</fullName>
        <shortName evidence="9">TP synthase</shortName>
        <shortName evidence="9">TPS</shortName>
        <ecNumber evidence="9">2.5.1.3</ecNumber>
    </recommendedName>
    <alternativeName>
        <fullName evidence="9">Thiamine-phosphate pyrophosphorylase</fullName>
        <shortName evidence="9">TMP pyrophosphorylase</shortName>
        <shortName evidence="9">TMP-PPase</shortName>
    </alternativeName>
</protein>
<evidence type="ECO:0000313" key="12">
    <source>
        <dbReference type="Proteomes" id="UP000220133"/>
    </source>
</evidence>
<proteinExistence type="inferred from homology"/>
<comment type="caution">
    <text evidence="9">Lacks conserved residue(s) required for the propagation of feature annotation.</text>
</comment>
<dbReference type="RefSeq" id="WP_098192931.1">
    <property type="nucleotide sequence ID" value="NZ_CP023777.1"/>
</dbReference>
<reference evidence="11 12" key="1">
    <citation type="submission" date="2017-10" db="EMBL/GenBank/DDBJ databases">
        <title>Paenichitinophaga pekingensis gen. nov., sp. nov., isolated from activated sludge.</title>
        <authorList>
            <person name="Jin D."/>
            <person name="Kong X."/>
            <person name="Deng Y."/>
            <person name="Bai Z."/>
        </authorList>
    </citation>
    <scope>NUCLEOTIDE SEQUENCE [LARGE SCALE GENOMIC DNA]</scope>
    <source>
        <strain evidence="11 12">13</strain>
    </source>
</reference>
<evidence type="ECO:0000256" key="2">
    <source>
        <dbReference type="ARBA" id="ARBA00022679"/>
    </source>
</evidence>
<dbReference type="OrthoDB" id="9812206at2"/>
<dbReference type="InterPro" id="IPR022998">
    <property type="entry name" value="ThiamineP_synth_TenI"/>
</dbReference>
<dbReference type="EMBL" id="CP023777">
    <property type="protein sequence ID" value="ATL46543.1"/>
    <property type="molecule type" value="Genomic_DNA"/>
</dbReference>
<dbReference type="Proteomes" id="UP000220133">
    <property type="component" value="Chromosome"/>
</dbReference>
<dbReference type="KEGG" id="cbae:COR50_04765"/>
<organism evidence="11 12">
    <name type="scientific">Chitinophaga caeni</name>
    <dbReference type="NCBI Taxonomy" id="2029983"/>
    <lineage>
        <taxon>Bacteria</taxon>
        <taxon>Pseudomonadati</taxon>
        <taxon>Bacteroidota</taxon>
        <taxon>Chitinophagia</taxon>
        <taxon>Chitinophagales</taxon>
        <taxon>Chitinophagaceae</taxon>
        <taxon>Chitinophaga</taxon>
    </lineage>
</organism>
<evidence type="ECO:0000256" key="8">
    <source>
        <dbReference type="ARBA" id="ARBA00047883"/>
    </source>
</evidence>
<evidence type="ECO:0000256" key="7">
    <source>
        <dbReference type="ARBA" id="ARBA00047851"/>
    </source>
</evidence>
<dbReference type="GO" id="GO:0005737">
    <property type="term" value="C:cytoplasm"/>
    <property type="evidence" value="ECO:0007669"/>
    <property type="project" value="TreeGrafter"/>
</dbReference>
<feature type="binding site" evidence="9">
    <location>
        <position position="164"/>
    </location>
    <ligand>
        <name>2-[(2R,5Z)-2-carboxy-4-methylthiazol-5(2H)-ylidene]ethyl phosphate</name>
        <dbReference type="ChEBI" id="CHEBI:62899"/>
    </ligand>
</feature>
<feature type="binding site" evidence="9">
    <location>
        <position position="84"/>
    </location>
    <ligand>
        <name>Mg(2+)</name>
        <dbReference type="ChEBI" id="CHEBI:18420"/>
    </ligand>
</feature>
<comment type="function">
    <text evidence="9">Condenses 4-methyl-5-(beta-hydroxyethyl)thiazole monophosphate (THZ-P) and 2-methyl-4-amino-5-hydroxymethyl pyrimidine pyrophosphate (HMP-PP) to form thiamine monophosphate (TMP).</text>
</comment>
<sequence>MDKIIYISQGYLPVDHIEHIKKACNAGCKNIQLRLKHTELPEWLATAYKAKELCDTFGAKLFINDAPQIAATVNAYGIHVGKEDMPLAKVKQDFKPFVTGATANTFEDIQRHAVHQPDYIGLGPLRFTETKQKLSPILGLEGYRSILQKMQLHGIQIPVFAIGGIGLEDIPGLMKAGVYGIAVSGLITRSAKAEKIVTQLQQLLHHEYTTT</sequence>
<feature type="binding site" evidence="9">
    <location>
        <position position="102"/>
    </location>
    <ligand>
        <name>4-amino-2-methyl-5-(diphosphooxymethyl)pyrimidine</name>
        <dbReference type="ChEBI" id="CHEBI:57841"/>
    </ligand>
</feature>